<comment type="caution">
    <text evidence="1">The sequence shown here is derived from an EMBL/GenBank/DDBJ whole genome shotgun (WGS) entry which is preliminary data.</text>
</comment>
<name>A0A9X2GGB9_9ACTN</name>
<proteinExistence type="predicted"/>
<dbReference type="RefSeq" id="WP_253744125.1">
    <property type="nucleotide sequence ID" value="NZ_BAABKA010000090.1"/>
</dbReference>
<organism evidence="1 2">
    <name type="scientific">Nonomuraea thailandensis</name>
    <dbReference type="NCBI Taxonomy" id="1188745"/>
    <lineage>
        <taxon>Bacteria</taxon>
        <taxon>Bacillati</taxon>
        <taxon>Actinomycetota</taxon>
        <taxon>Actinomycetes</taxon>
        <taxon>Streptosporangiales</taxon>
        <taxon>Streptosporangiaceae</taxon>
        <taxon>Nonomuraea</taxon>
    </lineage>
</organism>
<sequence length="95" mass="9747">MAARELRTLRRQLAAAQAATGMVVPALADVDGRPGVRLPADTIDAVTVQDGVVQLHHADRAIPLGDASQSPAQARALSAALQAVTALPPDAEHPS</sequence>
<protein>
    <submittedName>
        <fullName evidence="1">Uncharacterized protein</fullName>
    </submittedName>
</protein>
<gene>
    <name evidence="1" type="ORF">HD597_003994</name>
</gene>
<accession>A0A9X2GGB9</accession>
<dbReference type="Proteomes" id="UP001139648">
    <property type="component" value="Unassembled WGS sequence"/>
</dbReference>
<dbReference type="AlphaFoldDB" id="A0A9X2GGB9"/>
<evidence type="ECO:0000313" key="2">
    <source>
        <dbReference type="Proteomes" id="UP001139648"/>
    </source>
</evidence>
<dbReference type="EMBL" id="JAMZEB010000002">
    <property type="protein sequence ID" value="MCP2356974.1"/>
    <property type="molecule type" value="Genomic_DNA"/>
</dbReference>
<keyword evidence="2" id="KW-1185">Reference proteome</keyword>
<evidence type="ECO:0000313" key="1">
    <source>
        <dbReference type="EMBL" id="MCP2356974.1"/>
    </source>
</evidence>
<reference evidence="1" key="1">
    <citation type="submission" date="2022-06" db="EMBL/GenBank/DDBJ databases">
        <title>Sequencing the genomes of 1000 actinobacteria strains.</title>
        <authorList>
            <person name="Klenk H.-P."/>
        </authorList>
    </citation>
    <scope>NUCLEOTIDE SEQUENCE</scope>
    <source>
        <strain evidence="1">DSM 46694</strain>
    </source>
</reference>